<comment type="subcellular location">
    <subcellularLocation>
        <location evidence="1">Membrane</location>
        <topology evidence="1">Multi-pass membrane protein</topology>
    </subcellularLocation>
</comment>
<feature type="transmembrane region" description="Helical" evidence="7">
    <location>
        <begin position="152"/>
        <end position="173"/>
    </location>
</feature>
<evidence type="ECO:0000256" key="6">
    <source>
        <dbReference type="SAM" id="MobiDB-lite"/>
    </source>
</evidence>
<dbReference type="RefSeq" id="XP_034248398.1">
    <property type="nucleotide sequence ID" value="XM_034392507.1"/>
</dbReference>
<keyword evidence="8" id="KW-1185">Reference proteome</keyword>
<feature type="region of interest" description="Disordered" evidence="6">
    <location>
        <begin position="1"/>
        <end position="24"/>
    </location>
</feature>
<protein>
    <submittedName>
        <fullName evidence="9 10">Transmembrane protein 39A</fullName>
    </submittedName>
</protein>
<name>A0A6P8ZT18_THRPL</name>
<dbReference type="Pfam" id="PF10271">
    <property type="entry name" value="Tmp39"/>
    <property type="match status" value="1"/>
</dbReference>
<evidence type="ECO:0000256" key="7">
    <source>
        <dbReference type="SAM" id="Phobius"/>
    </source>
</evidence>
<feature type="transmembrane region" description="Helical" evidence="7">
    <location>
        <begin position="256"/>
        <end position="280"/>
    </location>
</feature>
<dbReference type="GO" id="GO:0016020">
    <property type="term" value="C:membrane"/>
    <property type="evidence" value="ECO:0007669"/>
    <property type="project" value="UniProtKB-SubCell"/>
</dbReference>
<dbReference type="AlphaFoldDB" id="A0A6P8ZT18"/>
<dbReference type="PANTHER" id="PTHR12995:SF4">
    <property type="entry name" value="FI21814P1"/>
    <property type="match status" value="1"/>
</dbReference>
<evidence type="ECO:0000256" key="1">
    <source>
        <dbReference type="ARBA" id="ARBA00004141"/>
    </source>
</evidence>
<dbReference type="RefSeq" id="XP_034248397.1">
    <property type="nucleotide sequence ID" value="XM_034392506.1"/>
</dbReference>
<feature type="transmembrane region" description="Helical" evidence="7">
    <location>
        <begin position="70"/>
        <end position="93"/>
    </location>
</feature>
<evidence type="ECO:0000313" key="9">
    <source>
        <dbReference type="RefSeq" id="XP_034248397.1"/>
    </source>
</evidence>
<dbReference type="OrthoDB" id="438179at2759"/>
<proteinExistence type="inferred from homology"/>
<evidence type="ECO:0000256" key="3">
    <source>
        <dbReference type="ARBA" id="ARBA00022692"/>
    </source>
</evidence>
<comment type="similarity">
    <text evidence="2">Belongs to the TMEM39 family.</text>
</comment>
<evidence type="ECO:0000256" key="2">
    <source>
        <dbReference type="ARBA" id="ARBA00010737"/>
    </source>
</evidence>
<gene>
    <name evidence="9 10" type="primary">LOC117649611</name>
</gene>
<keyword evidence="4 7" id="KW-1133">Transmembrane helix</keyword>
<feature type="transmembrane region" description="Helical" evidence="7">
    <location>
        <begin position="384"/>
        <end position="403"/>
    </location>
</feature>
<organism evidence="10">
    <name type="scientific">Thrips palmi</name>
    <name type="common">Melon thrips</name>
    <dbReference type="NCBI Taxonomy" id="161013"/>
    <lineage>
        <taxon>Eukaryota</taxon>
        <taxon>Metazoa</taxon>
        <taxon>Ecdysozoa</taxon>
        <taxon>Arthropoda</taxon>
        <taxon>Hexapoda</taxon>
        <taxon>Insecta</taxon>
        <taxon>Pterygota</taxon>
        <taxon>Neoptera</taxon>
        <taxon>Paraneoptera</taxon>
        <taxon>Thysanoptera</taxon>
        <taxon>Terebrantia</taxon>
        <taxon>Thripoidea</taxon>
        <taxon>Thripidae</taxon>
        <taxon>Thrips</taxon>
    </lineage>
</organism>
<evidence type="ECO:0000256" key="5">
    <source>
        <dbReference type="ARBA" id="ARBA00023136"/>
    </source>
</evidence>
<keyword evidence="3 7" id="KW-0812">Transmembrane</keyword>
<dbReference type="PANTHER" id="PTHR12995">
    <property type="entry name" value="FI21814P1"/>
    <property type="match status" value="1"/>
</dbReference>
<evidence type="ECO:0000313" key="8">
    <source>
        <dbReference type="Proteomes" id="UP000515158"/>
    </source>
</evidence>
<dbReference type="GeneID" id="117649611"/>
<sequence>MQHPLHVHAPHPPAPHGPHGAPVIAHINHNTRHGRNCNGNDTSHSYPQAVPHSSLPKHIPIPPIPRDGDVLFELIMFVFSAICCALQFLIIYRSVFWLPYSFTNFALNVQMIDIHLLIFIGVILMRRLIYTMIARVGQAYLSSVLWPAARKVLQVIMLLWVGAVILICLYNIMHTHPIVKLFYLCYPLSLYFILFGLTVGPFFDLAVFPISDLDQKCSTLLSFDGSPLHNCSTSPEAIREEVDVLKSDINNRMKQVLFNSVFSAYYAGFIPCCFATTMMYYETYWATFHILWLWLGSFVMYLTHCFPVRYCDVMHRCALHLGRWHRLIMPHSNVNWTGNKLWPNESVVKHYDKLYQALNTTNAAEPGNQVHNRFYDLFQNPTRIYLVVLSMHMLMILIQLVQLATAQEWYQSVSMASLLFFNYYTLYKLLRDVLISHRVYKAEHIVKDRDNS</sequence>
<dbReference type="Proteomes" id="UP000515158">
    <property type="component" value="Unplaced"/>
</dbReference>
<dbReference type="KEGG" id="tpal:117649611"/>
<accession>A0A6P8ZT18</accession>
<evidence type="ECO:0000313" key="10">
    <source>
        <dbReference type="RefSeq" id="XP_034248398.1"/>
    </source>
</evidence>
<feature type="transmembrane region" description="Helical" evidence="7">
    <location>
        <begin position="188"/>
        <end position="208"/>
    </location>
</feature>
<feature type="transmembrane region" description="Helical" evidence="7">
    <location>
        <begin position="286"/>
        <end position="306"/>
    </location>
</feature>
<dbReference type="InterPro" id="IPR019397">
    <property type="entry name" value="Uncharacterised_TMEM39"/>
</dbReference>
<keyword evidence="5 7" id="KW-0472">Membrane</keyword>
<reference evidence="9 10" key="1">
    <citation type="submission" date="2025-04" db="UniProtKB">
        <authorList>
            <consortium name="RefSeq"/>
        </authorList>
    </citation>
    <scope>IDENTIFICATION</scope>
    <source>
        <tissue evidence="9 10">Total insect</tissue>
    </source>
</reference>
<feature type="transmembrane region" description="Helical" evidence="7">
    <location>
        <begin position="105"/>
        <end position="125"/>
    </location>
</feature>
<evidence type="ECO:0000256" key="4">
    <source>
        <dbReference type="ARBA" id="ARBA00022989"/>
    </source>
</evidence>